<keyword evidence="2" id="KW-1185">Reference proteome</keyword>
<dbReference type="RefSeq" id="WP_309549216.1">
    <property type="nucleotide sequence ID" value="NZ_CP133762.1"/>
</dbReference>
<evidence type="ECO:0000313" key="1">
    <source>
        <dbReference type="EMBL" id="WMX46952.1"/>
    </source>
</evidence>
<evidence type="ECO:0000313" key="2">
    <source>
        <dbReference type="Proteomes" id="UP001250858"/>
    </source>
</evidence>
<dbReference type="Proteomes" id="UP001250858">
    <property type="component" value="Chromosome"/>
</dbReference>
<protein>
    <recommendedName>
        <fullName evidence="3">Luciferase-like domain-containing protein</fullName>
    </recommendedName>
</protein>
<dbReference type="EMBL" id="CP133762">
    <property type="protein sequence ID" value="WMX46952.1"/>
    <property type="molecule type" value="Genomic_DNA"/>
</dbReference>
<accession>A0ABY9RY94</accession>
<proteinExistence type="predicted"/>
<gene>
    <name evidence="1" type="ORF">RGF97_21965</name>
</gene>
<name>A0ABY9RY94_9ACTN</name>
<reference evidence="1 2" key="1">
    <citation type="submission" date="2023-09" db="EMBL/GenBank/DDBJ databases">
        <title>Complete genome of Streptomyces roseicoloratus T14.</title>
        <authorList>
            <person name="Bashizi T."/>
            <person name="Kim M.-J."/>
            <person name="Lee G."/>
            <person name="Tagele S.B."/>
            <person name="Shin J.-H."/>
        </authorList>
    </citation>
    <scope>NUCLEOTIDE SEQUENCE [LARGE SCALE GENOMIC DNA]</scope>
    <source>
        <strain evidence="1 2">T14</strain>
    </source>
</reference>
<sequence length="123" mass="12954">MAAGTAVASGAPAALLLGEPSGVRRAAGELADGLAVVHGFANFYALTARPDPDVLARVDRLKGRPEGRTGSVTTVPSLVPGLFDWTLLPAELPRRQVWSLMEELYELGPFGFRGRQPAGCRGI</sequence>
<evidence type="ECO:0008006" key="3">
    <source>
        <dbReference type="Google" id="ProtNLM"/>
    </source>
</evidence>
<organism evidence="1 2">
    <name type="scientific">Streptomyces roseicoloratus</name>
    <dbReference type="NCBI Taxonomy" id="2508722"/>
    <lineage>
        <taxon>Bacteria</taxon>
        <taxon>Bacillati</taxon>
        <taxon>Actinomycetota</taxon>
        <taxon>Actinomycetes</taxon>
        <taxon>Kitasatosporales</taxon>
        <taxon>Streptomycetaceae</taxon>
        <taxon>Streptomyces</taxon>
    </lineage>
</organism>